<evidence type="ECO:0000313" key="2">
    <source>
        <dbReference type="EMBL" id="OAH49386.1"/>
    </source>
</evidence>
<keyword evidence="1" id="KW-0472">Membrane</keyword>
<dbReference type="AlphaFoldDB" id="A0A177K8L8"/>
<dbReference type="Proteomes" id="UP000076998">
    <property type="component" value="Unassembled WGS sequence"/>
</dbReference>
<protein>
    <submittedName>
        <fullName evidence="2">Uncharacterized protein</fullName>
    </submittedName>
</protein>
<accession>A0A177K8L8</accession>
<keyword evidence="1" id="KW-0812">Transmembrane</keyword>
<organism evidence="2 3">
    <name type="scientific">Microbacterium oleivorans</name>
    <dbReference type="NCBI Taxonomy" id="273677"/>
    <lineage>
        <taxon>Bacteria</taxon>
        <taxon>Bacillati</taxon>
        <taxon>Actinomycetota</taxon>
        <taxon>Actinomycetes</taxon>
        <taxon>Micrococcales</taxon>
        <taxon>Microbacteriaceae</taxon>
        <taxon>Microbacterium</taxon>
    </lineage>
</organism>
<name>A0A177K8L8_9MICO</name>
<evidence type="ECO:0000256" key="1">
    <source>
        <dbReference type="SAM" id="Phobius"/>
    </source>
</evidence>
<dbReference type="EMBL" id="LSTV01000004">
    <property type="protein sequence ID" value="OAH49386.1"/>
    <property type="molecule type" value="Genomic_DNA"/>
</dbReference>
<dbReference type="RefSeq" id="WP_064003340.1">
    <property type="nucleotide sequence ID" value="NZ_LSTV01000004.1"/>
</dbReference>
<comment type="caution">
    <text evidence="2">The sequence shown here is derived from an EMBL/GenBank/DDBJ whole genome shotgun (WGS) entry which is preliminary data.</text>
</comment>
<evidence type="ECO:0000313" key="3">
    <source>
        <dbReference type="Proteomes" id="UP000076998"/>
    </source>
</evidence>
<gene>
    <name evidence="2" type="ORF">AYL44_11015</name>
</gene>
<feature type="transmembrane region" description="Helical" evidence="1">
    <location>
        <begin position="12"/>
        <end position="34"/>
    </location>
</feature>
<keyword evidence="1" id="KW-1133">Transmembrane helix</keyword>
<proteinExistence type="predicted"/>
<reference evidence="2 3" key="1">
    <citation type="submission" date="2016-02" db="EMBL/GenBank/DDBJ databases">
        <authorList>
            <person name="Wen L."/>
            <person name="He K."/>
            <person name="Yang H."/>
        </authorList>
    </citation>
    <scope>NUCLEOTIDE SEQUENCE [LARGE SCALE GENOMIC DNA]</scope>
    <source>
        <strain evidence="2 3">CD11_3</strain>
    </source>
</reference>
<sequence length="197" mass="20027">MAGVGGRNAGFAWFVGVVSAAIVVTLLVLAVPMFPAASRWISEAAGVPQPTASAAATSAPLGCRDLYNEAAWAGLRWTEGAEMVASTDAPVSSAADLVAALEPQVLVTCTWTSGRGEISTTVATVPPDAGAIATAALPPLGFECAPEGDRVRCSRTEGDLLETIEAGGGQWVSTSQQAWHPTQYADGVAAAVWSRAG</sequence>
<dbReference type="OrthoDB" id="5071683at2"/>